<dbReference type="OrthoDB" id="3796109at2759"/>
<gene>
    <name evidence="2" type="ORF">M421DRAFT_395141</name>
</gene>
<reference evidence="2" key="1">
    <citation type="journal article" date="2020" name="Stud. Mycol.">
        <title>101 Dothideomycetes genomes: a test case for predicting lifestyles and emergence of pathogens.</title>
        <authorList>
            <person name="Haridas S."/>
            <person name="Albert R."/>
            <person name="Binder M."/>
            <person name="Bloem J."/>
            <person name="Labutti K."/>
            <person name="Salamov A."/>
            <person name="Andreopoulos B."/>
            <person name="Baker S."/>
            <person name="Barry K."/>
            <person name="Bills G."/>
            <person name="Bluhm B."/>
            <person name="Cannon C."/>
            <person name="Castanera R."/>
            <person name="Culley D."/>
            <person name="Daum C."/>
            <person name="Ezra D."/>
            <person name="Gonzalez J."/>
            <person name="Henrissat B."/>
            <person name="Kuo A."/>
            <person name="Liang C."/>
            <person name="Lipzen A."/>
            <person name="Lutzoni F."/>
            <person name="Magnuson J."/>
            <person name="Mondo S."/>
            <person name="Nolan M."/>
            <person name="Ohm R."/>
            <person name="Pangilinan J."/>
            <person name="Park H.-J."/>
            <person name="Ramirez L."/>
            <person name="Alfaro M."/>
            <person name="Sun H."/>
            <person name="Tritt A."/>
            <person name="Yoshinaga Y."/>
            <person name="Zwiers L.-H."/>
            <person name="Turgeon B."/>
            <person name="Goodwin S."/>
            <person name="Spatafora J."/>
            <person name="Crous P."/>
            <person name="Grigoriev I."/>
        </authorList>
    </citation>
    <scope>NUCLEOTIDE SEQUENCE</scope>
    <source>
        <strain evidence="2">CBS 183.55</strain>
    </source>
</reference>
<dbReference type="RefSeq" id="XP_033453429.1">
    <property type="nucleotide sequence ID" value="XM_033590083.1"/>
</dbReference>
<evidence type="ECO:0000313" key="2">
    <source>
        <dbReference type="EMBL" id="KAF1933181.1"/>
    </source>
</evidence>
<proteinExistence type="predicted"/>
<dbReference type="Proteomes" id="UP000800082">
    <property type="component" value="Unassembled WGS sequence"/>
</dbReference>
<organism evidence="2 3">
    <name type="scientific">Didymella exigua CBS 183.55</name>
    <dbReference type="NCBI Taxonomy" id="1150837"/>
    <lineage>
        <taxon>Eukaryota</taxon>
        <taxon>Fungi</taxon>
        <taxon>Dikarya</taxon>
        <taxon>Ascomycota</taxon>
        <taxon>Pezizomycotina</taxon>
        <taxon>Dothideomycetes</taxon>
        <taxon>Pleosporomycetidae</taxon>
        <taxon>Pleosporales</taxon>
        <taxon>Pleosporineae</taxon>
        <taxon>Didymellaceae</taxon>
        <taxon>Didymella</taxon>
    </lineage>
</organism>
<protein>
    <submittedName>
        <fullName evidence="2">Uncharacterized protein</fullName>
    </submittedName>
</protein>
<dbReference type="GeneID" id="54347738"/>
<keyword evidence="3" id="KW-1185">Reference proteome</keyword>
<feature type="compositionally biased region" description="Acidic residues" evidence="1">
    <location>
        <begin position="72"/>
        <end position="83"/>
    </location>
</feature>
<sequence length="316" mass="34761">MPKLREYLKETYGPPVGFPPLVRKHKGTSEQAQAMPANSLASVADDTTGSSSPVPVHPEDLCSDAGSKTEEFKEDDTEQEDNTELEDHYLARVASDQRDVGTVFGKGIRVWKSYQGTLYTHIQGEIVDGEVVIPRKRTRERTQRTRRPQRSAASFLEQHDKPSGNILVQQSIHVSEQRSHSSTTSILAPGSFTLPARPAPPPAPVTELRARNPAQVSTIFHHGSAAINPLGAYIHPVPHVHKTPQAAPVTPPQEKPRQIVSGSFGTFDGAPGRFDERPYLLLPGGTMDGRAHGKRDGRGMDERPGMAFRARPWLKR</sequence>
<feature type="compositionally biased region" description="Basic residues" evidence="1">
    <location>
        <begin position="137"/>
        <end position="149"/>
    </location>
</feature>
<dbReference type="EMBL" id="ML978957">
    <property type="protein sequence ID" value="KAF1933181.1"/>
    <property type="molecule type" value="Genomic_DNA"/>
</dbReference>
<feature type="compositionally biased region" description="Polar residues" evidence="1">
    <location>
        <begin position="174"/>
        <end position="186"/>
    </location>
</feature>
<dbReference type="AlphaFoldDB" id="A0A6A5RXQ6"/>
<feature type="region of interest" description="Disordered" evidence="1">
    <location>
        <begin position="1"/>
        <end position="83"/>
    </location>
</feature>
<feature type="region of interest" description="Disordered" evidence="1">
    <location>
        <begin position="137"/>
        <end position="157"/>
    </location>
</feature>
<accession>A0A6A5RXQ6</accession>
<feature type="region of interest" description="Disordered" evidence="1">
    <location>
        <begin position="174"/>
        <end position="203"/>
    </location>
</feature>
<evidence type="ECO:0000256" key="1">
    <source>
        <dbReference type="SAM" id="MobiDB-lite"/>
    </source>
</evidence>
<feature type="compositionally biased region" description="Basic and acidic residues" evidence="1">
    <location>
        <begin position="289"/>
        <end position="304"/>
    </location>
</feature>
<evidence type="ECO:0000313" key="3">
    <source>
        <dbReference type="Proteomes" id="UP000800082"/>
    </source>
</evidence>
<name>A0A6A5RXQ6_9PLEO</name>
<feature type="compositionally biased region" description="Polar residues" evidence="1">
    <location>
        <begin position="39"/>
        <end position="53"/>
    </location>
</feature>
<feature type="region of interest" description="Disordered" evidence="1">
    <location>
        <begin position="282"/>
        <end position="316"/>
    </location>
</feature>